<dbReference type="PANTHER" id="PTHR11576:SF14">
    <property type="entry name" value="ZP DOMAIN-CONTAINING PROTEIN"/>
    <property type="match status" value="1"/>
</dbReference>
<dbReference type="PROSITE" id="PS51034">
    <property type="entry name" value="ZP_2"/>
    <property type="match status" value="1"/>
</dbReference>
<proteinExistence type="predicted"/>
<reference evidence="2" key="1">
    <citation type="journal article" date="2010" name="Science">
        <title>Plasticity of animal genome architecture unmasked by rapid evolution of a pelagic tunicate.</title>
        <authorList>
            <person name="Denoeud F."/>
            <person name="Henriet S."/>
            <person name="Mungpakdee S."/>
            <person name="Aury J.M."/>
            <person name="Da Silva C."/>
            <person name="Brinkmann H."/>
            <person name="Mikhaleva J."/>
            <person name="Olsen L.C."/>
            <person name="Jubin C."/>
            <person name="Canestro C."/>
            <person name="Bouquet J.M."/>
            <person name="Danks G."/>
            <person name="Poulain J."/>
            <person name="Campsteijn C."/>
            <person name="Adamski M."/>
            <person name="Cross I."/>
            <person name="Yadetie F."/>
            <person name="Muffato M."/>
            <person name="Louis A."/>
            <person name="Butcher S."/>
            <person name="Tsagkogeorga G."/>
            <person name="Konrad A."/>
            <person name="Singh S."/>
            <person name="Jensen M.F."/>
            <person name="Cong E.H."/>
            <person name="Eikeseth-Otteraa H."/>
            <person name="Noel B."/>
            <person name="Anthouard V."/>
            <person name="Porcel B.M."/>
            <person name="Kachouri-Lafond R."/>
            <person name="Nishino A."/>
            <person name="Ugolini M."/>
            <person name="Chourrout P."/>
            <person name="Nishida H."/>
            <person name="Aasland R."/>
            <person name="Huzurbazar S."/>
            <person name="Westhof E."/>
            <person name="Delsuc F."/>
            <person name="Lehrach H."/>
            <person name="Reinhardt R."/>
            <person name="Weissenbach J."/>
            <person name="Roy S.W."/>
            <person name="Artiguenave F."/>
            <person name="Postlethwait J.H."/>
            <person name="Manak J.R."/>
            <person name="Thompson E.M."/>
            <person name="Jaillon O."/>
            <person name="Du Pasquier L."/>
            <person name="Boudinot P."/>
            <person name="Liberles D.A."/>
            <person name="Volff J.N."/>
            <person name="Philippe H."/>
            <person name="Lenhard B."/>
            <person name="Roest Crollius H."/>
            <person name="Wincker P."/>
            <person name="Chourrout D."/>
        </authorList>
    </citation>
    <scope>NUCLEOTIDE SEQUENCE [LARGE SCALE GENOMIC DNA]</scope>
</reference>
<dbReference type="AlphaFoldDB" id="E4YA81"/>
<dbReference type="EMBL" id="FN654355">
    <property type="protein sequence ID" value="CBY32468.1"/>
    <property type="molecule type" value="Genomic_DNA"/>
</dbReference>
<dbReference type="PANTHER" id="PTHR11576">
    <property type="entry name" value="ZONA PELLUCIDA SPERM-BINDING PROTEIN 3"/>
    <property type="match status" value="1"/>
</dbReference>
<protein>
    <recommendedName>
        <fullName evidence="1">ZP domain-containing protein</fullName>
    </recommendedName>
</protein>
<dbReference type="InterPro" id="IPR042235">
    <property type="entry name" value="ZP-C_dom"/>
</dbReference>
<gene>
    <name evidence="2" type="ORF">GSOID_T00031805001</name>
</gene>
<dbReference type="Proteomes" id="UP000011014">
    <property type="component" value="Unassembled WGS sequence"/>
</dbReference>
<organism evidence="2">
    <name type="scientific">Oikopleura dioica</name>
    <name type="common">Tunicate</name>
    <dbReference type="NCBI Taxonomy" id="34765"/>
    <lineage>
        <taxon>Eukaryota</taxon>
        <taxon>Metazoa</taxon>
        <taxon>Chordata</taxon>
        <taxon>Tunicata</taxon>
        <taxon>Appendicularia</taxon>
        <taxon>Copelata</taxon>
        <taxon>Oikopleuridae</taxon>
        <taxon>Oikopleura</taxon>
    </lineage>
</organism>
<dbReference type="InterPro" id="IPR001507">
    <property type="entry name" value="ZP_dom"/>
</dbReference>
<accession>E4YA81</accession>
<dbReference type="Gene3D" id="2.60.40.4100">
    <property type="entry name" value="Zona pellucida, ZP-C domain"/>
    <property type="match status" value="1"/>
</dbReference>
<feature type="domain" description="ZP" evidence="1">
    <location>
        <begin position="28"/>
        <end position="291"/>
    </location>
</feature>
<name>E4YA81_OIKDI</name>
<evidence type="ECO:0000259" key="1">
    <source>
        <dbReference type="PROSITE" id="PS51034"/>
    </source>
</evidence>
<evidence type="ECO:0000313" key="2">
    <source>
        <dbReference type="EMBL" id="CBY32468.1"/>
    </source>
</evidence>
<sequence>MALVTCPNANWALNADFSACVPTGATVTCGSTDITISVHVDHLYADLDPSYYSSANVVFGTCTDSTVTPDADGMITDTFDIEACGGTWSQTGAILVDFEVKGDAAAISTTVGSTTIELTSVLSFDAHCEYSSTASLTTSHSVDSDDAETVDIEDDTGDFTDKFSLQWYSADTRTEADNTTPTLGDTVYLQAASSLAINHKFYLNSCTASKGGTSIALLDHCNQDDTVVSALRLVNPGLVDTSTLDWSFTAFAITGQEAALDIACEVSICALAADDTQLDENCGVCAEPVEP</sequence>